<reference evidence="9 10" key="1">
    <citation type="submission" date="2018-06" db="EMBL/GenBank/DDBJ databases">
        <title>Complete Genomes of Monosporascus.</title>
        <authorList>
            <person name="Robinson A.J."/>
            <person name="Natvig D.O."/>
        </authorList>
    </citation>
    <scope>NUCLEOTIDE SEQUENCE [LARGE SCALE GENOMIC DNA]</scope>
    <source>
        <strain evidence="9 10">CBS 609.92</strain>
    </source>
</reference>
<gene>
    <name evidence="9" type="ORF">DL762_007564</name>
</gene>
<feature type="transmembrane region" description="Helical" evidence="8">
    <location>
        <begin position="557"/>
        <end position="576"/>
    </location>
</feature>
<feature type="transmembrane region" description="Helical" evidence="8">
    <location>
        <begin position="847"/>
        <end position="871"/>
    </location>
</feature>
<dbReference type="Gene3D" id="1.20.1250.20">
    <property type="entry name" value="MFS general substrate transporter like domains"/>
    <property type="match status" value="1"/>
</dbReference>
<evidence type="ECO:0000313" key="9">
    <source>
        <dbReference type="EMBL" id="RYO80601.1"/>
    </source>
</evidence>
<dbReference type="EMBL" id="QJNS01000283">
    <property type="protein sequence ID" value="RYO80601.1"/>
    <property type="molecule type" value="Genomic_DNA"/>
</dbReference>
<keyword evidence="5 8" id="KW-1133">Transmembrane helix</keyword>
<accession>A0ABY0GYS6</accession>
<feature type="transmembrane region" description="Helical" evidence="8">
    <location>
        <begin position="1017"/>
        <end position="1040"/>
    </location>
</feature>
<feature type="region of interest" description="Disordered" evidence="7">
    <location>
        <begin position="1199"/>
        <end position="1276"/>
    </location>
</feature>
<dbReference type="CDD" id="cd06174">
    <property type="entry name" value="MFS"/>
    <property type="match status" value="1"/>
</dbReference>
<feature type="compositionally biased region" description="Polar residues" evidence="7">
    <location>
        <begin position="259"/>
        <end position="274"/>
    </location>
</feature>
<dbReference type="PANTHER" id="PTHR23502">
    <property type="entry name" value="MAJOR FACILITATOR SUPERFAMILY"/>
    <property type="match status" value="1"/>
</dbReference>
<feature type="transmembrane region" description="Helical" evidence="8">
    <location>
        <begin position="896"/>
        <end position="916"/>
    </location>
</feature>
<sequence length="1276" mass="140228">MDFQRTKPSTTKDLPIPQVLTTEVGEIMTANKDDETVPRNIAIPTRRSSLTNLAVQRQDIEPSPQTMRVCPDSRLHPPGIYVQFPHRGLVEGTDFCDAGLAGLGHDSPIRSTTTYASTGLGGDIMTGRIRRVLTGSDLCEEVVDVSQHIHRNHPSSVKTGPALGLVCGEERHDVRASVSKVRLAEVESIQRAIPYSRISESRAEQEPISKLALWNEDEEFEGTPESPETASYWEFIPTPRDVKEENVWFVQDMDTRASLRSRQPSVSTKSTESPRTVYPVSARPPSSAARQEGVVLFNMNAHQEETRASILPTSRLFSSEDQGQPPRERALSGKLDLRRAAEWLREVLGLRGSECPKLTGLPEKPQPQLEARSDYRGDRPSAVRRKLTTSSSDRAAYAGAINAAVDSLERMSSEALQFADDAITLGSRGHADDDSLRAPLGDVSGGASQPLYPESIRESIRSSLGEICTWSLDGGPSDEVLDFSTQYTSGDRGDTASGFRATPGNYAQYVSTRGTGVTREQEPPKGTHDLRDISLRNRSHISLAEGAKFSLTSTASIGMLVGIYAGLVPSIQYYIVDFHHHVILGNVALFAGMALPTFFCWPLPLLHGRKPYIICSLTVSLPLLFPQAVAVSTLRSPYTSAWRWALLLPRGLMGFALGFASMNFHSILTDVFGASLMSGNPHQEVVDKYDVRRHGGGLGVWLGIWTWCWIGSLSVGFLIGAAVIDMLLPSWGLYISIILIGVVLLLNVLSPEVRGAFWRRSATEVRKGTTVSRRIARGEIMMHRAKDGPRWWGQEVYHGVALCLEMLRQPGFAIMAVYSAWIYAQVVLIITLLGSLTSRFYRYRSPYVGAAVASVAIGALAAVPFQMANIFSRARYKPQRTNSMTFDSAVTWTSHFVRRVIFVLVLPIAGILYTIVSVGPRLHVVLPCLFAAMIGFLSCLAISECNGLLMETWDISDLQPGMTGRPRMDSEIRKKTNYSSFPRVTAGFAVIHTLAFIFAAGATALGGMVQRRLGQMLATGAVAAILLGLSILLLAAMIRFRKVEIIPKSKTGEMNRWNKERRDSATRRASMIAEFKASGRKDLSSIPEDDVGWRPLVLGNPSSTHRRINVLELGSLTRWTEIRKRNHLIDQGAHAHLNREAVMLAREELGKRGTELMSDMQRGKKRVGKLARKVSKRSLRGKRGYDSDLLTPGFELQNLSSPGPSGGGVAHRHAPFPGENPADECAVGQAVPKDDGDVVSVDDESPLGTELVVDFGDVELEDRTTPPRPKLQKKQD</sequence>
<keyword evidence="6 8" id="KW-0472">Membrane</keyword>
<feature type="transmembrane region" description="Helical" evidence="8">
    <location>
        <begin position="730"/>
        <end position="750"/>
    </location>
</feature>
<feature type="region of interest" description="Disordered" evidence="7">
    <location>
        <begin position="259"/>
        <end position="285"/>
    </location>
</feature>
<evidence type="ECO:0008006" key="11">
    <source>
        <dbReference type="Google" id="ProtNLM"/>
    </source>
</evidence>
<dbReference type="InterPro" id="IPR036259">
    <property type="entry name" value="MFS_trans_sf"/>
</dbReference>
<dbReference type="SUPFAM" id="SSF103473">
    <property type="entry name" value="MFS general substrate transporter"/>
    <property type="match status" value="1"/>
</dbReference>
<feature type="transmembrane region" description="Helical" evidence="8">
    <location>
        <begin position="698"/>
        <end position="724"/>
    </location>
</feature>
<dbReference type="Proteomes" id="UP000294003">
    <property type="component" value="Unassembled WGS sequence"/>
</dbReference>
<name>A0ABY0GYS6_9PEZI</name>
<organism evidence="9 10">
    <name type="scientific">Monosporascus cannonballus</name>
    <dbReference type="NCBI Taxonomy" id="155416"/>
    <lineage>
        <taxon>Eukaryota</taxon>
        <taxon>Fungi</taxon>
        <taxon>Dikarya</taxon>
        <taxon>Ascomycota</taxon>
        <taxon>Pezizomycotina</taxon>
        <taxon>Sordariomycetes</taxon>
        <taxon>Xylariomycetidae</taxon>
        <taxon>Xylariales</taxon>
        <taxon>Xylariales incertae sedis</taxon>
        <taxon>Monosporascus</taxon>
    </lineage>
</organism>
<feature type="region of interest" description="Disordered" evidence="7">
    <location>
        <begin position="354"/>
        <end position="390"/>
    </location>
</feature>
<evidence type="ECO:0000256" key="5">
    <source>
        <dbReference type="ARBA" id="ARBA00022989"/>
    </source>
</evidence>
<feature type="transmembrane region" description="Helical" evidence="8">
    <location>
        <begin position="812"/>
        <end position="835"/>
    </location>
</feature>
<feature type="transmembrane region" description="Helical" evidence="8">
    <location>
        <begin position="654"/>
        <end position="677"/>
    </location>
</feature>
<evidence type="ECO:0000256" key="6">
    <source>
        <dbReference type="ARBA" id="ARBA00023136"/>
    </source>
</evidence>
<protein>
    <recommendedName>
        <fullName evidence="11">Major facilitator superfamily (MFS) profile domain-containing protein</fullName>
    </recommendedName>
</protein>
<comment type="subcellular location">
    <subcellularLocation>
        <location evidence="1">Cell membrane</location>
        <topology evidence="1">Multi-pass membrane protein</topology>
    </subcellularLocation>
</comment>
<evidence type="ECO:0000313" key="10">
    <source>
        <dbReference type="Proteomes" id="UP000294003"/>
    </source>
</evidence>
<keyword evidence="2" id="KW-0813">Transport</keyword>
<feature type="transmembrane region" description="Helical" evidence="8">
    <location>
        <begin position="984"/>
        <end position="1005"/>
    </location>
</feature>
<feature type="compositionally biased region" description="Basic and acidic residues" evidence="7">
    <location>
        <begin position="371"/>
        <end position="381"/>
    </location>
</feature>
<feature type="transmembrane region" description="Helical" evidence="8">
    <location>
        <begin position="582"/>
        <end position="601"/>
    </location>
</feature>
<keyword evidence="4 8" id="KW-0812">Transmembrane</keyword>
<dbReference type="PANTHER" id="PTHR23502:SF186">
    <property type="entry name" value="MAJOR FACILITATOR SUPERFAMILY (MFS) PROFILE DOMAIN-CONTAINING PROTEIN"/>
    <property type="match status" value="1"/>
</dbReference>
<evidence type="ECO:0000256" key="1">
    <source>
        <dbReference type="ARBA" id="ARBA00004651"/>
    </source>
</evidence>
<evidence type="ECO:0000256" key="3">
    <source>
        <dbReference type="ARBA" id="ARBA00022475"/>
    </source>
</evidence>
<feature type="transmembrane region" description="Helical" evidence="8">
    <location>
        <begin position="613"/>
        <end position="634"/>
    </location>
</feature>
<keyword evidence="10" id="KW-1185">Reference proteome</keyword>
<proteinExistence type="predicted"/>
<keyword evidence="3" id="KW-1003">Cell membrane</keyword>
<comment type="caution">
    <text evidence="9">The sequence shown here is derived from an EMBL/GenBank/DDBJ whole genome shotgun (WGS) entry which is preliminary data.</text>
</comment>
<evidence type="ECO:0000256" key="8">
    <source>
        <dbReference type="SAM" id="Phobius"/>
    </source>
</evidence>
<evidence type="ECO:0000256" key="4">
    <source>
        <dbReference type="ARBA" id="ARBA00022692"/>
    </source>
</evidence>
<feature type="transmembrane region" description="Helical" evidence="8">
    <location>
        <begin position="922"/>
        <end position="942"/>
    </location>
</feature>
<evidence type="ECO:0000256" key="2">
    <source>
        <dbReference type="ARBA" id="ARBA00022448"/>
    </source>
</evidence>
<evidence type="ECO:0000256" key="7">
    <source>
        <dbReference type="SAM" id="MobiDB-lite"/>
    </source>
</evidence>